<evidence type="ECO:0000256" key="10">
    <source>
        <dbReference type="SAM" id="Phobius"/>
    </source>
</evidence>
<dbReference type="EMBL" id="JAAGSC010000040">
    <property type="protein sequence ID" value="NDY95675.1"/>
    <property type="molecule type" value="Genomic_DNA"/>
</dbReference>
<organism evidence="11 12">
    <name type="scientific">Wenzhouxiangella limi</name>
    <dbReference type="NCBI Taxonomy" id="2707351"/>
    <lineage>
        <taxon>Bacteria</taxon>
        <taxon>Pseudomonadati</taxon>
        <taxon>Pseudomonadota</taxon>
        <taxon>Gammaproteobacteria</taxon>
        <taxon>Chromatiales</taxon>
        <taxon>Wenzhouxiangellaceae</taxon>
        <taxon>Wenzhouxiangella</taxon>
    </lineage>
</organism>
<evidence type="ECO:0000256" key="4">
    <source>
        <dbReference type="ARBA" id="ARBA00022617"/>
    </source>
</evidence>
<keyword evidence="4" id="KW-0349">Heme</keyword>
<comment type="caution">
    <text evidence="11">The sequence shown here is derived from an EMBL/GenBank/DDBJ whole genome shotgun (WGS) entry which is preliminary data.</text>
</comment>
<evidence type="ECO:0000256" key="3">
    <source>
        <dbReference type="ARBA" id="ARBA00004370"/>
    </source>
</evidence>
<keyword evidence="9 10" id="KW-0472">Membrane</keyword>
<comment type="function">
    <text evidence="2">Membrane-anchoring subunit of succinate dehydrogenase (SDH).</text>
</comment>
<keyword evidence="7 10" id="KW-1133">Transmembrane helix</keyword>
<evidence type="ECO:0000256" key="8">
    <source>
        <dbReference type="ARBA" id="ARBA00023004"/>
    </source>
</evidence>
<keyword evidence="8" id="KW-0408">Iron</keyword>
<dbReference type="GO" id="GO:0006099">
    <property type="term" value="P:tricarboxylic acid cycle"/>
    <property type="evidence" value="ECO:0007669"/>
    <property type="project" value="InterPro"/>
</dbReference>
<evidence type="ECO:0000256" key="5">
    <source>
        <dbReference type="ARBA" id="ARBA00022692"/>
    </source>
</evidence>
<sequence>MLSLSSFMSTTLSGGRMIRRSAMYRIVRPQPLDMYQSLPAAAMLAFAPYRPGSAARTDVKNSLLPARLDLAQSITGLVLAVFMAFHLIFDSSILLGAGAFDFVSGALEGKLIFGEKIPLITTAVVLVVFAIFIAHAGLAMRKFPQNARQYRTFRTHMKEMRHGDTSLWWLQIWTGFAMFFLASVHLYIIMTQPQTIGPAGSAYRIVFEWKWPLYLLLTVAVVLHAAVGLYRLAVKWGWFEGKDPNRRRKTLKKAVWIVTAVYLTMSLAALGAFVHIGLTGQDHFGTVVEGLGS</sequence>
<feature type="transmembrane region" description="Helical" evidence="10">
    <location>
        <begin position="70"/>
        <end position="89"/>
    </location>
</feature>
<dbReference type="GO" id="GO:0046872">
    <property type="term" value="F:metal ion binding"/>
    <property type="evidence" value="ECO:0007669"/>
    <property type="project" value="UniProtKB-KW"/>
</dbReference>
<accession>A0A845V6T4</accession>
<feature type="transmembrane region" description="Helical" evidence="10">
    <location>
        <begin position="167"/>
        <end position="191"/>
    </location>
</feature>
<dbReference type="RefSeq" id="WP_164211068.1">
    <property type="nucleotide sequence ID" value="NZ_JAAGSC010000040.1"/>
</dbReference>
<dbReference type="AlphaFoldDB" id="A0A845V6T4"/>
<evidence type="ECO:0000313" key="11">
    <source>
        <dbReference type="EMBL" id="NDY95675.1"/>
    </source>
</evidence>
<protein>
    <submittedName>
        <fullName evidence="11">Fumarate reductase cytochrome b subunit</fullName>
    </submittedName>
</protein>
<name>A0A845V6T4_9GAMM</name>
<feature type="transmembrane region" description="Helical" evidence="10">
    <location>
        <begin position="211"/>
        <end position="233"/>
    </location>
</feature>
<keyword evidence="5 10" id="KW-0812">Transmembrane</keyword>
<evidence type="ECO:0000256" key="1">
    <source>
        <dbReference type="ARBA" id="ARBA00001971"/>
    </source>
</evidence>
<keyword evidence="6" id="KW-0479">Metal-binding</keyword>
<comment type="cofactor">
    <cofactor evidence="1">
        <name>heme</name>
        <dbReference type="ChEBI" id="CHEBI:30413"/>
    </cofactor>
</comment>
<evidence type="ECO:0000256" key="2">
    <source>
        <dbReference type="ARBA" id="ARBA00004050"/>
    </source>
</evidence>
<dbReference type="Pfam" id="PF01127">
    <property type="entry name" value="Sdh_cyt"/>
    <property type="match status" value="1"/>
</dbReference>
<evidence type="ECO:0000256" key="9">
    <source>
        <dbReference type="ARBA" id="ARBA00023136"/>
    </source>
</evidence>
<dbReference type="InterPro" id="IPR000701">
    <property type="entry name" value="SuccDH_FuR_B_TM-su"/>
</dbReference>
<dbReference type="Proteomes" id="UP000484885">
    <property type="component" value="Unassembled WGS sequence"/>
</dbReference>
<feature type="transmembrane region" description="Helical" evidence="10">
    <location>
        <begin position="119"/>
        <end position="140"/>
    </location>
</feature>
<evidence type="ECO:0000256" key="7">
    <source>
        <dbReference type="ARBA" id="ARBA00022989"/>
    </source>
</evidence>
<evidence type="ECO:0000313" key="12">
    <source>
        <dbReference type="Proteomes" id="UP000484885"/>
    </source>
</evidence>
<dbReference type="NCBIfam" id="NF010072">
    <property type="entry name" value="PRK13553.1"/>
    <property type="match status" value="1"/>
</dbReference>
<keyword evidence="12" id="KW-1185">Reference proteome</keyword>
<dbReference type="SUPFAM" id="SSF81343">
    <property type="entry name" value="Fumarate reductase respiratory complex transmembrane subunits"/>
    <property type="match status" value="1"/>
</dbReference>
<feature type="transmembrane region" description="Helical" evidence="10">
    <location>
        <begin position="254"/>
        <end position="278"/>
    </location>
</feature>
<proteinExistence type="predicted"/>
<reference evidence="11 12" key="1">
    <citation type="submission" date="2020-02" db="EMBL/GenBank/DDBJ databases">
        <authorList>
            <person name="Zhang X.-Y."/>
        </authorList>
    </citation>
    <scope>NUCLEOTIDE SEQUENCE [LARGE SCALE GENOMIC DNA]</scope>
    <source>
        <strain evidence="11 12">C33</strain>
    </source>
</reference>
<comment type="subcellular location">
    <subcellularLocation>
        <location evidence="3">Membrane</location>
    </subcellularLocation>
</comment>
<dbReference type="CDD" id="cd00581">
    <property type="entry name" value="QFR_TypeB_TM"/>
    <property type="match status" value="1"/>
</dbReference>
<gene>
    <name evidence="11" type="ORF">G3I74_08050</name>
</gene>
<dbReference type="InterPro" id="IPR034804">
    <property type="entry name" value="SQR/QFR_C/D"/>
</dbReference>
<dbReference type="GO" id="GO:0016020">
    <property type="term" value="C:membrane"/>
    <property type="evidence" value="ECO:0007669"/>
    <property type="project" value="UniProtKB-SubCell"/>
</dbReference>
<dbReference type="InterPro" id="IPR004224">
    <property type="entry name" value="Fum_red_B_TM"/>
</dbReference>
<dbReference type="Gene3D" id="1.20.1300.10">
    <property type="entry name" value="Fumarate reductase/succinate dehydrogenase, transmembrane subunit"/>
    <property type="match status" value="1"/>
</dbReference>
<evidence type="ECO:0000256" key="6">
    <source>
        <dbReference type="ARBA" id="ARBA00022723"/>
    </source>
</evidence>